<dbReference type="GO" id="GO:0000151">
    <property type="term" value="C:ubiquitin ligase complex"/>
    <property type="evidence" value="ECO:0007669"/>
    <property type="project" value="TreeGrafter"/>
</dbReference>
<evidence type="ECO:0000259" key="14">
    <source>
        <dbReference type="PROSITE" id="PS50157"/>
    </source>
</evidence>
<dbReference type="Gene3D" id="3.30.40.10">
    <property type="entry name" value="Zinc/RING finger domain, C3HC4 (zinc finger)"/>
    <property type="match status" value="1"/>
</dbReference>
<dbReference type="OrthoDB" id="10009520at2759"/>
<dbReference type="CDD" id="cd20335">
    <property type="entry name" value="BRcat_RBR"/>
    <property type="match status" value="1"/>
</dbReference>
<feature type="domain" description="C3H1-type" evidence="13">
    <location>
        <begin position="328"/>
        <end position="355"/>
    </location>
</feature>
<keyword evidence="8" id="KW-0694">RNA-binding</keyword>
<keyword evidence="4" id="KW-0677">Repeat</keyword>
<dbReference type="InterPro" id="IPR000504">
    <property type="entry name" value="RRM_dom"/>
</dbReference>
<dbReference type="PROSITE" id="PS00028">
    <property type="entry name" value="ZINC_FINGER_C2H2_1"/>
    <property type="match status" value="1"/>
</dbReference>
<dbReference type="Pfam" id="PF00097">
    <property type="entry name" value="zf-C3HC4"/>
    <property type="match status" value="1"/>
</dbReference>
<evidence type="ECO:0000313" key="16">
    <source>
        <dbReference type="EMBL" id="KZP28082.1"/>
    </source>
</evidence>
<feature type="domain" description="C3H1-type" evidence="13">
    <location>
        <begin position="205"/>
        <end position="232"/>
    </location>
</feature>
<dbReference type="InterPro" id="IPR001841">
    <property type="entry name" value="Znf_RING"/>
</dbReference>
<evidence type="ECO:0000259" key="13">
    <source>
        <dbReference type="PROSITE" id="PS50103"/>
    </source>
</evidence>
<evidence type="ECO:0000256" key="4">
    <source>
        <dbReference type="ARBA" id="ARBA00022737"/>
    </source>
</evidence>
<feature type="domain" description="C2H2-type" evidence="14">
    <location>
        <begin position="1507"/>
        <end position="1532"/>
    </location>
</feature>
<feature type="region of interest" description="Disordered" evidence="10">
    <location>
        <begin position="262"/>
        <end position="291"/>
    </location>
</feature>
<dbReference type="PANTHER" id="PTHR22770:SF13">
    <property type="entry name" value="RING-TYPE DOMAIN-CONTAINING PROTEIN"/>
    <property type="match status" value="1"/>
</dbReference>
<feature type="zinc finger region" description="C3H1-type" evidence="9">
    <location>
        <begin position="163"/>
        <end position="190"/>
    </location>
</feature>
<evidence type="ECO:0000256" key="5">
    <source>
        <dbReference type="ARBA" id="ARBA00022771"/>
    </source>
</evidence>
<dbReference type="Pfam" id="PF22191">
    <property type="entry name" value="IBR_1"/>
    <property type="match status" value="1"/>
</dbReference>
<feature type="region of interest" description="Disordered" evidence="10">
    <location>
        <begin position="1"/>
        <end position="63"/>
    </location>
</feature>
<feature type="domain" description="C3H1-type" evidence="13">
    <location>
        <begin position="693"/>
        <end position="719"/>
    </location>
</feature>
<feature type="zinc finger region" description="C3H1-type" evidence="9">
    <location>
        <begin position="500"/>
        <end position="526"/>
    </location>
</feature>
<dbReference type="CDD" id="cd22585">
    <property type="entry name" value="Rcat_RBR_DEAH12-like"/>
    <property type="match status" value="1"/>
</dbReference>
<accession>A0A166RAR7</accession>
<feature type="region of interest" description="Disordered" evidence="10">
    <location>
        <begin position="786"/>
        <end position="829"/>
    </location>
</feature>
<proteinExistence type="predicted"/>
<dbReference type="GO" id="GO:0004842">
    <property type="term" value="F:ubiquitin-protein transferase activity"/>
    <property type="evidence" value="ECO:0007669"/>
    <property type="project" value="TreeGrafter"/>
</dbReference>
<feature type="domain" description="RRM" evidence="12">
    <location>
        <begin position="859"/>
        <end position="940"/>
    </location>
</feature>
<dbReference type="InterPro" id="IPR051628">
    <property type="entry name" value="LUBAC_E3_Ligases"/>
</dbReference>
<dbReference type="Pfam" id="PF01485">
    <property type="entry name" value="IBR"/>
    <property type="match status" value="1"/>
</dbReference>
<feature type="compositionally biased region" description="Polar residues" evidence="10">
    <location>
        <begin position="652"/>
        <end position="663"/>
    </location>
</feature>
<keyword evidence="5 9" id="KW-0863">Zinc-finger</keyword>
<evidence type="ECO:0000256" key="8">
    <source>
        <dbReference type="PROSITE-ProRule" id="PRU00176"/>
    </source>
</evidence>
<dbReference type="InterPro" id="IPR000571">
    <property type="entry name" value="Znf_CCCH"/>
</dbReference>
<dbReference type="PROSITE" id="PS50089">
    <property type="entry name" value="ZF_RING_2"/>
    <property type="match status" value="1"/>
</dbReference>
<dbReference type="GO" id="GO:0043161">
    <property type="term" value="P:proteasome-mediated ubiquitin-dependent protein catabolic process"/>
    <property type="evidence" value="ECO:0007669"/>
    <property type="project" value="TreeGrafter"/>
</dbReference>
<feature type="compositionally biased region" description="Pro residues" evidence="10">
    <location>
        <begin position="814"/>
        <end position="829"/>
    </location>
</feature>
<feature type="domain" description="C3H1-type" evidence="13">
    <location>
        <begin position="500"/>
        <end position="526"/>
    </location>
</feature>
<evidence type="ECO:0000256" key="6">
    <source>
        <dbReference type="ARBA" id="ARBA00022786"/>
    </source>
</evidence>
<evidence type="ECO:0000256" key="2">
    <source>
        <dbReference type="ARBA" id="ARBA00022679"/>
    </source>
</evidence>
<dbReference type="PROSITE" id="PS51873">
    <property type="entry name" value="TRIAD"/>
    <property type="match status" value="1"/>
</dbReference>
<dbReference type="Gene3D" id="3.30.1370.210">
    <property type="match status" value="2"/>
</dbReference>
<feature type="zinc finger region" description="C3H1-type" evidence="9">
    <location>
        <begin position="693"/>
        <end position="719"/>
    </location>
</feature>
<feature type="zinc finger region" description="C3H1-type" evidence="9">
    <location>
        <begin position="328"/>
        <end position="355"/>
    </location>
</feature>
<evidence type="ECO:0000256" key="9">
    <source>
        <dbReference type="PROSITE-ProRule" id="PRU00723"/>
    </source>
</evidence>
<dbReference type="CDD" id="cd00590">
    <property type="entry name" value="RRM_SF"/>
    <property type="match status" value="1"/>
</dbReference>
<dbReference type="SUPFAM" id="SSF54928">
    <property type="entry name" value="RNA-binding domain, RBD"/>
    <property type="match status" value="1"/>
</dbReference>
<dbReference type="STRING" id="436010.A0A166RAR7"/>
<dbReference type="Gene3D" id="1.20.120.1750">
    <property type="match status" value="1"/>
</dbReference>
<dbReference type="InterPro" id="IPR018957">
    <property type="entry name" value="Znf_C3HC4_RING-type"/>
</dbReference>
<dbReference type="SMART" id="SM00356">
    <property type="entry name" value="ZnF_C3H1"/>
    <property type="match status" value="6"/>
</dbReference>
<dbReference type="EMBL" id="KV417505">
    <property type="protein sequence ID" value="KZP28082.1"/>
    <property type="molecule type" value="Genomic_DNA"/>
</dbReference>
<keyword evidence="2" id="KW-0808">Transferase</keyword>
<dbReference type="Gene3D" id="3.30.70.330">
    <property type="match status" value="1"/>
</dbReference>
<dbReference type="PROSITE" id="PS50103">
    <property type="entry name" value="ZF_C3H1"/>
    <property type="match status" value="5"/>
</dbReference>
<sequence length="1536" mass="166401">MSKVMRRMGTASRGSSVAAPISDTQHTAKQATKVERPTLNVKAAEKPVLATRSSSRELEGDARSRARCSMNGCTEAALAKTPENAPPMPRASDEAAVSPEPECPASIIYYTDRFGKSHPLNNTQTSAGVSLDGVSMAGSSNSSRGVVASVVPEPGTASSEIPPFDPTICVMYLLRQCGNGQRCRRTHPSEQEIASLLSQESLRPKQTAEACRGFLHGRCQWGAFCHRVHSTENEILSSKDASTPLPSLAGADENVNIGHEQIAPAESTITTTNTKRPPVPSAKTPSLPPLPKPIVASEHILSVISTKPPPPPVVGHLNRVTSGPTLPARPKEICKKFMKNHCDNGDQCSRFHPPKESTFAAPSQEPVASPAASSKPYMETLVPLEKPVATKLALMAPPNKIAEVPPAKKPKPRKTATVSEEGKDYIIGKCSKGTSCAPVHPAAEIKKASIASAMPSKAQCASVPSKKTPKTPDGLITLNETSAAGAMAADDASALVPEVPQSAEICKLYQRKQCRRKPCPYLHQKKDRMEQAPVQPENQTPAKDNIDSGSAKKSAPSSIKSPNILDTPQAEAAPNTQGLPRTNRGQKKKAPPEASVTPIQEPQTAAPPPHPVREIGLLEQQAALAVVNLPRPSRSLSITTQVDEALPGGHSTEGSFSADSQASENSTVALSNFSIGESSQSSVSQTETTSGPRYPTRICWGWQRGHCQKARCQYIHMDPVVMAEGCSQPPPSELSNLTMRIPGCSQASEEPRMRKATAPLKSTPPLMQRNLQPPPLMQQNLPLPPGLPARIPMRSVTPPSSSQLFASHKSAVKAPPPQPSTPQPPPPPPRVTVTVLEHTKVSLGPGFEVQAITTGFESRWLILGNVAHNVTEKTILRVLKPFGEVEEVRIQANPNNSPVTAVRVLFATPAEAMQAAGALNGAYLWQHKLTARLPINNTATGNGTLKDSSVWLEWDVPGRLGFAGYASQAEAEAVVQAANGCIIRDSCIAAVIHEGLPTLGVANVRFLGLPPDVETTDLEQFGQVEEVMLERPNYTSLAHATKCIQGLLDELGEVVGFEIYPAPYRDGRVKAWAHFPSPNIAQTVSQHLNGRRPFFLGKGMLSARHVQAITYSLPLAAYEKMASDIAWLRQSFWMRNAGAALSVLDHRTKRLHGAINMPVHVKLAAEDVKELGRLKSEFEHLLHGEKLMQDGKVVWDSFFTRPEGVSYIQDLERKNPGVQIQQAAGRRTMTLFGPLWKRRYVHRALLDRIARFRAQRIRSIPLPARTIGLFMSTDFMDLARKMGHDNVTLDLGRLALTVRGDDAAFDTAQRAVRDALKRYPGERDSHGAEMCPVCFSDVVSPIRLQCGHSWCKSCFANYLIASIDNKAFPLKCLGAEAKCSQTISVTAARDVLSANDFDAVADAAFHSYVYARPDEFHYCPTANCPQIYRTAPPGTILQCPSCLARICPSCHTLAHDEISCADRDTDGDKLFKEWMDNHDVKACPGCKASIERIAGCNHMTCTRCQTHICWECSQTFPKGEGIYQHMRAEHGGIGLL</sequence>
<reference evidence="16 17" key="1">
    <citation type="journal article" date="2016" name="Mol. Biol. Evol.">
        <title>Comparative Genomics of Early-Diverging Mushroom-Forming Fungi Provides Insights into the Origins of Lignocellulose Decay Capabilities.</title>
        <authorList>
            <person name="Nagy L.G."/>
            <person name="Riley R."/>
            <person name="Tritt A."/>
            <person name="Adam C."/>
            <person name="Daum C."/>
            <person name="Floudas D."/>
            <person name="Sun H."/>
            <person name="Yadav J.S."/>
            <person name="Pangilinan J."/>
            <person name="Larsson K.H."/>
            <person name="Matsuura K."/>
            <person name="Barry K."/>
            <person name="Labutti K."/>
            <person name="Kuo R."/>
            <person name="Ohm R.A."/>
            <person name="Bhattacharya S.S."/>
            <person name="Shirouzu T."/>
            <person name="Yoshinaga Y."/>
            <person name="Martin F.M."/>
            <person name="Grigoriev I.V."/>
            <person name="Hibbett D.S."/>
        </authorList>
    </citation>
    <scope>NUCLEOTIDE SEQUENCE [LARGE SCALE GENOMIC DNA]</scope>
    <source>
        <strain evidence="16 17">CBS 109695</strain>
    </source>
</reference>
<keyword evidence="3 9" id="KW-0479">Metal-binding</keyword>
<dbReference type="InterPro" id="IPR044066">
    <property type="entry name" value="TRIAD_supradom"/>
</dbReference>
<feature type="domain" description="C3H1-type" evidence="13">
    <location>
        <begin position="163"/>
        <end position="190"/>
    </location>
</feature>
<dbReference type="InterPro" id="IPR012677">
    <property type="entry name" value="Nucleotide-bd_a/b_plait_sf"/>
</dbReference>
<dbReference type="InterPro" id="IPR035979">
    <property type="entry name" value="RBD_domain_sf"/>
</dbReference>
<keyword evidence="17" id="KW-1185">Reference proteome</keyword>
<keyword evidence="7 9" id="KW-0862">Zinc</keyword>
<evidence type="ECO:0000256" key="10">
    <source>
        <dbReference type="SAM" id="MobiDB-lite"/>
    </source>
</evidence>
<dbReference type="PROSITE" id="PS50102">
    <property type="entry name" value="RRM"/>
    <property type="match status" value="1"/>
</dbReference>
<comment type="pathway">
    <text evidence="1">Protein modification; protein ubiquitination.</text>
</comment>
<dbReference type="Proteomes" id="UP000076532">
    <property type="component" value="Unassembled WGS sequence"/>
</dbReference>
<dbReference type="GO" id="GO:0097039">
    <property type="term" value="P:protein linear polyubiquitination"/>
    <property type="evidence" value="ECO:0007669"/>
    <property type="project" value="TreeGrafter"/>
</dbReference>
<feature type="zinc finger region" description="C3H1-type" evidence="9">
    <location>
        <begin position="205"/>
        <end position="232"/>
    </location>
</feature>
<dbReference type="Pfam" id="PF00076">
    <property type="entry name" value="RRM_1"/>
    <property type="match status" value="1"/>
</dbReference>
<evidence type="ECO:0000259" key="15">
    <source>
        <dbReference type="PROSITE" id="PS51873"/>
    </source>
</evidence>
<dbReference type="GO" id="GO:0008270">
    <property type="term" value="F:zinc ion binding"/>
    <property type="evidence" value="ECO:0007669"/>
    <property type="project" value="UniProtKB-KW"/>
</dbReference>
<dbReference type="GO" id="GO:0003723">
    <property type="term" value="F:RNA binding"/>
    <property type="evidence" value="ECO:0007669"/>
    <property type="project" value="UniProtKB-UniRule"/>
</dbReference>
<feature type="region of interest" description="Disordered" evidence="10">
    <location>
        <begin position="355"/>
        <end position="374"/>
    </location>
</feature>
<protein>
    <submittedName>
        <fullName evidence="16">Uncharacterized protein</fullName>
    </submittedName>
</protein>
<organism evidence="16 17">
    <name type="scientific">Athelia psychrophila</name>
    <dbReference type="NCBI Taxonomy" id="1759441"/>
    <lineage>
        <taxon>Eukaryota</taxon>
        <taxon>Fungi</taxon>
        <taxon>Dikarya</taxon>
        <taxon>Basidiomycota</taxon>
        <taxon>Agaricomycotina</taxon>
        <taxon>Agaricomycetes</taxon>
        <taxon>Agaricomycetidae</taxon>
        <taxon>Atheliales</taxon>
        <taxon>Atheliaceae</taxon>
        <taxon>Athelia</taxon>
    </lineage>
</organism>
<dbReference type="InterPro" id="IPR002867">
    <property type="entry name" value="IBR_dom"/>
</dbReference>
<feature type="domain" description="RING-type" evidence="11">
    <location>
        <begin position="1331"/>
        <end position="1372"/>
    </location>
</feature>
<feature type="compositionally biased region" description="Low complexity" evidence="10">
    <location>
        <begin position="548"/>
        <end position="562"/>
    </location>
</feature>
<evidence type="ECO:0000259" key="12">
    <source>
        <dbReference type="PROSITE" id="PS50102"/>
    </source>
</evidence>
<evidence type="ECO:0000256" key="7">
    <source>
        <dbReference type="ARBA" id="ARBA00022833"/>
    </source>
</evidence>
<feature type="domain" description="RING-type" evidence="15">
    <location>
        <begin position="1327"/>
        <end position="1536"/>
    </location>
</feature>
<name>A0A166RAR7_9AGAM</name>
<dbReference type="SUPFAM" id="SSF57850">
    <property type="entry name" value="RING/U-box"/>
    <property type="match status" value="2"/>
</dbReference>
<feature type="region of interest" description="Disordered" evidence="10">
    <location>
        <begin position="641"/>
        <end position="663"/>
    </location>
</feature>
<feature type="region of interest" description="Disordered" evidence="10">
    <location>
        <begin position="524"/>
        <end position="611"/>
    </location>
</feature>
<evidence type="ECO:0000256" key="1">
    <source>
        <dbReference type="ARBA" id="ARBA00004906"/>
    </source>
</evidence>
<gene>
    <name evidence="16" type="ORF">FIBSPDRAFT_780168</name>
</gene>
<dbReference type="SMART" id="SM00360">
    <property type="entry name" value="RRM"/>
    <property type="match status" value="1"/>
</dbReference>
<evidence type="ECO:0000313" key="17">
    <source>
        <dbReference type="Proteomes" id="UP000076532"/>
    </source>
</evidence>
<keyword evidence="6" id="KW-0833">Ubl conjugation pathway</keyword>
<dbReference type="InterPro" id="IPR013087">
    <property type="entry name" value="Znf_C2H2_type"/>
</dbReference>
<dbReference type="InterPro" id="IPR013083">
    <property type="entry name" value="Znf_RING/FYVE/PHD"/>
</dbReference>
<dbReference type="GO" id="GO:0043130">
    <property type="term" value="F:ubiquitin binding"/>
    <property type="evidence" value="ECO:0007669"/>
    <property type="project" value="TreeGrafter"/>
</dbReference>
<feature type="compositionally biased region" description="Basic and acidic residues" evidence="10">
    <location>
        <begin position="54"/>
        <end position="63"/>
    </location>
</feature>
<dbReference type="PANTHER" id="PTHR22770">
    <property type="entry name" value="UBIQUITIN CONJUGATING ENZYME 7 INTERACTING PROTEIN-RELATED"/>
    <property type="match status" value="1"/>
</dbReference>
<dbReference type="PROSITE" id="PS50157">
    <property type="entry name" value="ZINC_FINGER_C2H2_2"/>
    <property type="match status" value="1"/>
</dbReference>
<evidence type="ECO:0000259" key="11">
    <source>
        <dbReference type="PROSITE" id="PS50089"/>
    </source>
</evidence>
<evidence type="ECO:0000256" key="3">
    <source>
        <dbReference type="ARBA" id="ARBA00022723"/>
    </source>
</evidence>